<evidence type="ECO:0000313" key="2">
    <source>
        <dbReference type="EMBL" id="EGD48139.1"/>
    </source>
</evidence>
<dbReference type="Gene3D" id="3.40.630.30">
    <property type="match status" value="1"/>
</dbReference>
<dbReference type="OrthoDB" id="9795206at2"/>
<dbReference type="GO" id="GO:0016747">
    <property type="term" value="F:acyltransferase activity, transferring groups other than amino-acyl groups"/>
    <property type="evidence" value="ECO:0007669"/>
    <property type="project" value="InterPro"/>
</dbReference>
<dbReference type="eggNOG" id="COG1670">
    <property type="taxonomic scope" value="Bacteria"/>
</dbReference>
<organism evidence="2 3">
    <name type="scientific">Ruminiclostridium papyrosolvens DSM 2782</name>
    <dbReference type="NCBI Taxonomy" id="588581"/>
    <lineage>
        <taxon>Bacteria</taxon>
        <taxon>Bacillati</taxon>
        <taxon>Bacillota</taxon>
        <taxon>Clostridia</taxon>
        <taxon>Eubacteriales</taxon>
        <taxon>Oscillospiraceae</taxon>
        <taxon>Ruminiclostridium</taxon>
    </lineage>
</organism>
<accession>F1TBW8</accession>
<proteinExistence type="predicted"/>
<reference evidence="2" key="1">
    <citation type="submission" date="2009-07" db="EMBL/GenBank/DDBJ databases">
        <authorList>
            <consortium name="US DOE Joint Genome Institute (JGI-PGF)"/>
            <person name="Lucas S."/>
            <person name="Copeland A."/>
            <person name="Lapidus A."/>
            <person name="Glavina del Rio T."/>
            <person name="Tice H."/>
            <person name="Bruce D."/>
            <person name="Goodwin L."/>
            <person name="Pitluck S."/>
            <person name="Larimer F."/>
            <person name="Land M.L."/>
            <person name="Mouttaki H."/>
            <person name="He Z."/>
            <person name="Zhou J."/>
            <person name="Hemme C.L."/>
        </authorList>
    </citation>
    <scope>NUCLEOTIDE SEQUENCE</scope>
    <source>
        <strain evidence="2">DSM 2782</strain>
    </source>
</reference>
<protein>
    <submittedName>
        <fullName evidence="2">GCN5-related N-acetyltransferase</fullName>
    </submittedName>
</protein>
<dbReference type="AlphaFoldDB" id="F1TBW8"/>
<dbReference type="SUPFAM" id="SSF55729">
    <property type="entry name" value="Acyl-CoA N-acyltransferases (Nat)"/>
    <property type="match status" value="1"/>
</dbReference>
<dbReference type="PANTHER" id="PTHR43792">
    <property type="entry name" value="GNAT FAMILY, PUTATIVE (AFU_ORTHOLOGUE AFUA_3G00765)-RELATED-RELATED"/>
    <property type="match status" value="1"/>
</dbReference>
<feature type="domain" description="N-acetyltransferase" evidence="1">
    <location>
        <begin position="18"/>
        <end position="173"/>
    </location>
</feature>
<comment type="caution">
    <text evidence="2">The sequence shown here is derived from an EMBL/GenBank/DDBJ whole genome shotgun (WGS) entry which is preliminary data.</text>
</comment>
<dbReference type="InterPro" id="IPR000182">
    <property type="entry name" value="GNAT_dom"/>
</dbReference>
<dbReference type="Proteomes" id="UP000003860">
    <property type="component" value="Unassembled WGS sequence"/>
</dbReference>
<gene>
    <name evidence="2" type="ORF">Cpap_2829</name>
</gene>
<dbReference type="PROSITE" id="PS51186">
    <property type="entry name" value="GNAT"/>
    <property type="match status" value="1"/>
</dbReference>
<reference evidence="2" key="2">
    <citation type="submission" date="2011-01" db="EMBL/GenBank/DDBJ databases">
        <title>The Non-contiguous Finished genome of Clostridium papyrosolvens.</title>
        <authorList>
            <person name="Lucas S."/>
            <person name="Copeland A."/>
            <person name="Lapidus A."/>
            <person name="Cheng J.-F."/>
            <person name="Goodwin L."/>
            <person name="Pitluck S."/>
            <person name="Misra M."/>
            <person name="Chertkov O."/>
            <person name="Detter J.C."/>
            <person name="Han C."/>
            <person name="Tapia R."/>
            <person name="Land M."/>
            <person name="Hauser L."/>
            <person name="Kyrpides N."/>
            <person name="Ivanova N."/>
            <person name="Pagani I."/>
            <person name="Mouttaki H."/>
            <person name="He Z."/>
            <person name="Zhou J."/>
            <person name="Hemme C.L."/>
            <person name="Woyke T."/>
        </authorList>
    </citation>
    <scope>NUCLEOTIDE SEQUENCE [LARGE SCALE GENOMIC DNA]</scope>
    <source>
        <strain evidence="2">DSM 2782</strain>
    </source>
</reference>
<dbReference type="STRING" id="588581.Cpap_2829"/>
<dbReference type="EMBL" id="ACXX02000005">
    <property type="protein sequence ID" value="EGD48139.1"/>
    <property type="molecule type" value="Genomic_DNA"/>
</dbReference>
<name>F1TBW8_9FIRM</name>
<dbReference type="InterPro" id="IPR051531">
    <property type="entry name" value="N-acetyltransferase"/>
</dbReference>
<evidence type="ECO:0000259" key="1">
    <source>
        <dbReference type="PROSITE" id="PS51186"/>
    </source>
</evidence>
<evidence type="ECO:0000313" key="3">
    <source>
        <dbReference type="Proteomes" id="UP000003860"/>
    </source>
</evidence>
<dbReference type="InterPro" id="IPR016181">
    <property type="entry name" value="Acyl_CoA_acyltransferase"/>
</dbReference>
<dbReference type="Pfam" id="PF13302">
    <property type="entry name" value="Acetyltransf_3"/>
    <property type="match status" value="1"/>
</dbReference>
<dbReference type="RefSeq" id="WP_004618970.1">
    <property type="nucleotide sequence ID" value="NZ_ACXX02000005.1"/>
</dbReference>
<keyword evidence="3" id="KW-1185">Reference proteome</keyword>
<sequence>MALADYFYDKPTIETDRLFIRQLQATDIPALKEWMRDKSLYTYWGKGPGRTDKNPELLFEKEEKPTKSFHLGIVIKDNQKAIGELWIYLIENDRMGKVAIRLSNEYHGIGIASEALIAAITFCFENTELQRLWTDVDVRNEASVKLLEKCGFYREGLIRQGKMVSTWCDYYIYGLLKTDLAK</sequence>